<organism evidence="3 4">
    <name type="scientific">Sphingobacterium tenebrionis</name>
    <dbReference type="NCBI Taxonomy" id="3111775"/>
    <lineage>
        <taxon>Bacteria</taxon>
        <taxon>Pseudomonadati</taxon>
        <taxon>Bacteroidota</taxon>
        <taxon>Sphingobacteriia</taxon>
        <taxon>Sphingobacteriales</taxon>
        <taxon>Sphingobacteriaceae</taxon>
        <taxon>Sphingobacterium</taxon>
    </lineage>
</organism>
<gene>
    <name evidence="3" type="ORF">VJ786_11745</name>
</gene>
<dbReference type="InterPro" id="IPR032269">
    <property type="entry name" value="DUF4833"/>
</dbReference>
<feature type="signal peptide" evidence="1">
    <location>
        <begin position="1"/>
        <end position="19"/>
    </location>
</feature>
<sequence>MNRLLLICLLIINCLVSLGQDNYPTPTRMDGVLFYIQHNRGKNTYIYSLNYKSDKTINKDEPIQVYRQLFDNGGVIRPLTIIQKNFAYGIYSKLLKNKSYEASIVSLPEQKLFLHFPSKGDPYVSTTVAGTSFILKRIFIRQKDGTSGLSTKVDYILFYGVKDGKPLVKKLVL</sequence>
<feature type="chain" id="PRO_5047535479" evidence="1">
    <location>
        <begin position="20"/>
        <end position="173"/>
    </location>
</feature>
<evidence type="ECO:0000313" key="4">
    <source>
        <dbReference type="Proteomes" id="UP001363035"/>
    </source>
</evidence>
<dbReference type="RefSeq" id="WP_099365968.1">
    <property type="nucleotide sequence ID" value="NZ_JAYLLN010000029.1"/>
</dbReference>
<evidence type="ECO:0000256" key="1">
    <source>
        <dbReference type="SAM" id="SignalP"/>
    </source>
</evidence>
<feature type="domain" description="DUF4833" evidence="2">
    <location>
        <begin position="34"/>
        <end position="169"/>
    </location>
</feature>
<reference evidence="3 4" key="1">
    <citation type="submission" date="2024-01" db="EMBL/GenBank/DDBJ databases">
        <title>Sphingobacterium tenebrionis sp. nov., a novel endophyte isolated from tenebrio molitor intestines.</title>
        <authorList>
            <person name="Zhang C."/>
        </authorList>
    </citation>
    <scope>NUCLEOTIDE SEQUENCE [LARGE SCALE GENOMIC DNA]</scope>
    <source>
        <strain evidence="3 4">PU5-4</strain>
    </source>
</reference>
<keyword evidence="1" id="KW-0732">Signal</keyword>
<comment type="caution">
    <text evidence="3">The sequence shown here is derived from an EMBL/GenBank/DDBJ whole genome shotgun (WGS) entry which is preliminary data.</text>
</comment>
<dbReference type="Proteomes" id="UP001363035">
    <property type="component" value="Unassembled WGS sequence"/>
</dbReference>
<evidence type="ECO:0000313" key="3">
    <source>
        <dbReference type="EMBL" id="MEI5985571.1"/>
    </source>
</evidence>
<name>A0ABU8I803_9SPHI</name>
<dbReference type="EMBL" id="JAYLLN010000029">
    <property type="protein sequence ID" value="MEI5985571.1"/>
    <property type="molecule type" value="Genomic_DNA"/>
</dbReference>
<evidence type="ECO:0000259" key="2">
    <source>
        <dbReference type="Pfam" id="PF16117"/>
    </source>
</evidence>
<keyword evidence="4" id="KW-1185">Reference proteome</keyword>
<protein>
    <submittedName>
        <fullName evidence="3">DUF4833 domain-containing protein</fullName>
    </submittedName>
</protein>
<dbReference type="Pfam" id="PF16117">
    <property type="entry name" value="DUF4833"/>
    <property type="match status" value="1"/>
</dbReference>
<proteinExistence type="predicted"/>
<accession>A0ABU8I803</accession>